<dbReference type="KEGG" id="hap:HAPS_1201"/>
<dbReference type="EMBL" id="CP001321">
    <property type="protein sequence ID" value="ACL32804.1"/>
    <property type="molecule type" value="Genomic_DNA"/>
</dbReference>
<keyword evidence="3" id="KW-1185">Reference proteome</keyword>
<gene>
    <name evidence="2" type="ordered locus">HAPS_1201</name>
</gene>
<protein>
    <submittedName>
        <fullName evidence="2">Uncharacterized protein</fullName>
    </submittedName>
</protein>
<keyword evidence="1" id="KW-0812">Transmembrane</keyword>
<keyword evidence="1" id="KW-1133">Transmembrane helix</keyword>
<feature type="transmembrane region" description="Helical" evidence="1">
    <location>
        <begin position="12"/>
        <end position="38"/>
    </location>
</feature>
<evidence type="ECO:0000256" key="1">
    <source>
        <dbReference type="SAM" id="Phobius"/>
    </source>
</evidence>
<reference evidence="2 3" key="1">
    <citation type="journal article" date="2009" name="J. Bacteriol.">
        <title>Complete genome sequence of Haemophilus parasuis SH0165.</title>
        <authorList>
            <person name="Yue M."/>
            <person name="Yang F."/>
            <person name="Yang J."/>
            <person name="Bei W."/>
            <person name="Cai X."/>
            <person name="Chen L."/>
            <person name="Dong J."/>
            <person name="Zhou R."/>
            <person name="Jin M."/>
            <person name="Jin Q."/>
            <person name="Chen H."/>
        </authorList>
    </citation>
    <scope>NUCLEOTIDE SEQUENCE [LARGE SCALE GENOMIC DNA]</scope>
    <source>
        <strain evidence="2 3">SH0165</strain>
    </source>
</reference>
<evidence type="ECO:0000313" key="2">
    <source>
        <dbReference type="EMBL" id="ACL32804.1"/>
    </source>
</evidence>
<dbReference type="AlphaFoldDB" id="B8F652"/>
<evidence type="ECO:0000313" key="3">
    <source>
        <dbReference type="Proteomes" id="UP000006743"/>
    </source>
</evidence>
<sequence>MFTQAVSFLYHFVIKTTFLFFTFSKIIGILLAIFHSLLEIL</sequence>
<accession>B8F652</accession>
<proteinExistence type="predicted"/>
<dbReference type="HOGENOM" id="CLU_3270853_0_0_6"/>
<dbReference type="Proteomes" id="UP000006743">
    <property type="component" value="Chromosome"/>
</dbReference>
<name>B8F652_GLAP5</name>
<organism evidence="2 3">
    <name type="scientific">Glaesserella parasuis serovar 5 (strain SH0165)</name>
    <name type="common">Haemophilus parasuis</name>
    <dbReference type="NCBI Taxonomy" id="557723"/>
    <lineage>
        <taxon>Bacteria</taxon>
        <taxon>Pseudomonadati</taxon>
        <taxon>Pseudomonadota</taxon>
        <taxon>Gammaproteobacteria</taxon>
        <taxon>Pasteurellales</taxon>
        <taxon>Pasteurellaceae</taxon>
        <taxon>Glaesserella</taxon>
    </lineage>
</organism>
<keyword evidence="1" id="KW-0472">Membrane</keyword>